<feature type="domain" description="Putative conjugal transfer nickase/helicase TraI C-terminal" evidence="2">
    <location>
        <begin position="277"/>
        <end position="399"/>
    </location>
</feature>
<dbReference type="NCBIfam" id="NF041494">
    <property type="entry name" value="MobH"/>
    <property type="match status" value="1"/>
</dbReference>
<organism evidence="3 4">
    <name type="scientific">Pseudomonas asplenii</name>
    <dbReference type="NCBI Taxonomy" id="53407"/>
    <lineage>
        <taxon>Bacteria</taxon>
        <taxon>Pseudomonadati</taxon>
        <taxon>Pseudomonadota</taxon>
        <taxon>Gammaproteobacteria</taxon>
        <taxon>Pseudomonadales</taxon>
        <taxon>Pseudomonadaceae</taxon>
        <taxon>Pseudomonas</taxon>
    </lineage>
</organism>
<protein>
    <submittedName>
        <fullName evidence="3">Integrating conjugative element relaxase, PFL_4751 family</fullName>
    </submittedName>
</protein>
<dbReference type="InterPro" id="IPR011119">
    <property type="entry name" value="Unchr_helicase_relaxase_TraI"/>
</dbReference>
<dbReference type="SUPFAM" id="SSF46785">
    <property type="entry name" value="Winged helix' DNA-binding domain"/>
    <property type="match status" value="1"/>
</dbReference>
<reference evidence="3 4" key="1">
    <citation type="journal article" date="2015" name="PLoS ONE">
        <title>Rice-Infecting Pseudomonas Genomes Are Highly Accessorized and Harbor Multiple Putative Virulence Mechanisms to Cause Sheath Brown Rot.</title>
        <authorList>
            <person name="Quibod I.L."/>
            <person name="Grande G."/>
            <person name="Oreiro E.G."/>
            <person name="Borja F.N."/>
            <person name="Dossa G.S."/>
            <person name="Mauleon R."/>
            <person name="Cruz C.V."/>
            <person name="Oliva R."/>
        </authorList>
    </citation>
    <scope>NUCLEOTIDE SEQUENCE [LARGE SCALE GENOMIC DNA]</scope>
    <source>
        <strain evidence="3 4">IRRI 6609</strain>
    </source>
</reference>
<dbReference type="InterPro" id="IPR036390">
    <property type="entry name" value="WH_DNA-bd_sf"/>
</dbReference>
<evidence type="ECO:0000313" key="3">
    <source>
        <dbReference type="EMBL" id="KPA91266.1"/>
    </source>
</evidence>
<dbReference type="Gene3D" id="2.40.10.200">
    <property type="entry name" value="STY4665 C-terminal domain-like"/>
    <property type="match status" value="1"/>
</dbReference>
<dbReference type="Pfam" id="PF07515">
    <property type="entry name" value="TraI_2_C"/>
    <property type="match status" value="1"/>
</dbReference>
<evidence type="ECO:0000259" key="1">
    <source>
        <dbReference type="Pfam" id="PF07514"/>
    </source>
</evidence>
<gene>
    <name evidence="3" type="ORF">PF66_02149</name>
</gene>
<dbReference type="PATRIC" id="fig|50340.43.peg.5517"/>
<comment type="caution">
    <text evidence="3">The sequence shown here is derived from an EMBL/GenBank/DDBJ whole genome shotgun (WGS) entry which is preliminary data.</text>
</comment>
<dbReference type="InterPro" id="IPR011093">
    <property type="entry name" value="TraI_2_C"/>
</dbReference>
<dbReference type="RefSeq" id="WP_054062625.1">
    <property type="nucleotide sequence ID" value="NZ_JSYZ01000007.1"/>
</dbReference>
<dbReference type="InterPro" id="IPR036388">
    <property type="entry name" value="WH-like_DNA-bd_sf"/>
</dbReference>
<dbReference type="Proteomes" id="UP000037931">
    <property type="component" value="Unassembled WGS sequence"/>
</dbReference>
<accession>A0A0N0E4H8</accession>
<evidence type="ECO:0000259" key="2">
    <source>
        <dbReference type="Pfam" id="PF07515"/>
    </source>
</evidence>
<keyword evidence="4" id="KW-1185">Reference proteome</keyword>
<dbReference type="Gene3D" id="1.10.3210.40">
    <property type="match status" value="1"/>
</dbReference>
<name>A0A0N0E4H8_9PSED</name>
<dbReference type="AlphaFoldDB" id="A0A0N0E4H8"/>
<evidence type="ECO:0000313" key="4">
    <source>
        <dbReference type="Proteomes" id="UP000037931"/>
    </source>
</evidence>
<feature type="domain" description="Uncharacterised" evidence="1">
    <location>
        <begin position="24"/>
        <end position="253"/>
    </location>
</feature>
<dbReference type="OrthoDB" id="6190309at2"/>
<dbReference type="NCBIfam" id="TIGR03760">
    <property type="entry name" value="ICE_TraI_Pfluor"/>
    <property type="match status" value="1"/>
</dbReference>
<dbReference type="EMBL" id="JSYZ01000007">
    <property type="protein sequence ID" value="KPA91266.1"/>
    <property type="molecule type" value="Genomic_DNA"/>
</dbReference>
<dbReference type="Pfam" id="PF07514">
    <property type="entry name" value="TraI_2"/>
    <property type="match status" value="1"/>
</dbReference>
<dbReference type="InterPro" id="IPR022391">
    <property type="entry name" value="ICE_relaxase_PFGI-1"/>
</dbReference>
<proteinExistence type="predicted"/>
<dbReference type="Gene3D" id="1.10.10.10">
    <property type="entry name" value="Winged helix-like DNA-binding domain superfamily/Winged helix DNA-binding domain"/>
    <property type="match status" value="1"/>
</dbReference>
<dbReference type="STRING" id="50340.PF66_02149"/>
<sequence>MFWRRLLKINPADSGPHGAGPAVGYFIPQSAAELLATPRRQALLGQIWQLVSLSRDQFDGLYLKPIERCAELAQQFPASRHAHHAYPGGLLDHCLSTTVYVLKLRQSRLLPAGASTQVQGVQAEAWSVATAYGALLRDLGRIIVDMSVQLSNGAAWYPWMGPPERPYRFKYLNDNPDQAHVAAAGLLFTQLVSHSTLQWLSGYPELWRALIHVLAGHDEKAGALGELLTQADQASIADGQEGSSARMSQPPPAEVVPQPVVALACAEASDDGGDKARGEAFIRWLRDGILTGRIVTNTAAAKVHSVAGTAFMVSPAIFHRYVQEHPEIAELAKSQDTDDWRWVQRCFEKQRVHRKGSKGLNIWTCGLQDLRKVRDLKGYLLKDPLLIFAEAPADNPSLRLKE</sequence>